<dbReference type="EMBL" id="JANJOU010000013">
    <property type="protein sequence ID" value="MCR0983574.1"/>
    <property type="molecule type" value="Genomic_DNA"/>
</dbReference>
<keyword evidence="2" id="KW-1185">Reference proteome</keyword>
<protein>
    <recommendedName>
        <fullName evidence="3">DUF924 domain-containing protein</fullName>
    </recommendedName>
</protein>
<comment type="caution">
    <text evidence="1">The sequence shown here is derived from an EMBL/GenBank/DDBJ whole genome shotgun (WGS) entry which is preliminary data.</text>
</comment>
<evidence type="ECO:0000313" key="1">
    <source>
        <dbReference type="EMBL" id="MCR0983574.1"/>
    </source>
</evidence>
<dbReference type="RefSeq" id="WP_257717237.1">
    <property type="nucleotide sequence ID" value="NZ_JANJOU010000013.1"/>
</dbReference>
<accession>A0ABT1X792</accession>
<dbReference type="Proteomes" id="UP001524642">
    <property type="component" value="Unassembled WGS sequence"/>
</dbReference>
<gene>
    <name evidence="1" type="ORF">NRP21_16075</name>
</gene>
<evidence type="ECO:0008006" key="3">
    <source>
        <dbReference type="Google" id="ProtNLM"/>
    </source>
</evidence>
<sequence>MTITTYLDAWFGTPEDAGLSDALAPHEIPWDGTHPPGGIPRMLPEERLLFDWVRRRIAQGDIRWRHVDELRCAVLLTHSEIMALTEELYGEPGRYEAQFDGQALSHLADRMRAFRTFLGGLPRDRLFALNASEF</sequence>
<name>A0ABT1X792_9PROT</name>
<reference evidence="1 2" key="1">
    <citation type="submission" date="2022-06" db="EMBL/GenBank/DDBJ databases">
        <title>Roseomonas CN29.</title>
        <authorList>
            <person name="Cheng Y."/>
            <person name="He X."/>
        </authorList>
    </citation>
    <scope>NUCLEOTIDE SEQUENCE [LARGE SCALE GENOMIC DNA]</scope>
    <source>
        <strain evidence="1 2">CN29</strain>
    </source>
</reference>
<evidence type="ECO:0000313" key="2">
    <source>
        <dbReference type="Proteomes" id="UP001524642"/>
    </source>
</evidence>
<proteinExistence type="predicted"/>
<organism evidence="1 2">
    <name type="scientific">Roseomonas populi</name>
    <dbReference type="NCBI Taxonomy" id="3121582"/>
    <lineage>
        <taxon>Bacteria</taxon>
        <taxon>Pseudomonadati</taxon>
        <taxon>Pseudomonadota</taxon>
        <taxon>Alphaproteobacteria</taxon>
        <taxon>Acetobacterales</taxon>
        <taxon>Roseomonadaceae</taxon>
        <taxon>Roseomonas</taxon>
    </lineage>
</organism>